<evidence type="ECO:0000313" key="4">
    <source>
        <dbReference type="Proteomes" id="UP000322876"/>
    </source>
</evidence>
<evidence type="ECO:0000259" key="1">
    <source>
        <dbReference type="PROSITE" id="PS50994"/>
    </source>
</evidence>
<name>A0A5A8F1P8_9BACT</name>
<dbReference type="AlphaFoldDB" id="A0A5A8F1P8"/>
<dbReference type="OrthoDB" id="364736at2"/>
<gene>
    <name evidence="3" type="ORF">FHQ18_11535</name>
</gene>
<dbReference type="SUPFAM" id="SSF53098">
    <property type="entry name" value="Ribonuclease H-like"/>
    <property type="match status" value="1"/>
</dbReference>
<dbReference type="Gene3D" id="1.10.10.10">
    <property type="entry name" value="Winged helix-like DNA-binding domain superfamily/Winged helix DNA-binding domain"/>
    <property type="match status" value="1"/>
</dbReference>
<proteinExistence type="predicted"/>
<dbReference type="GO" id="GO:0015074">
    <property type="term" value="P:DNA integration"/>
    <property type="evidence" value="ECO:0007669"/>
    <property type="project" value="InterPro"/>
</dbReference>
<dbReference type="EMBL" id="VFJB01000009">
    <property type="protein sequence ID" value="KAA0257189.1"/>
    <property type="molecule type" value="Genomic_DNA"/>
</dbReference>
<dbReference type="Gene3D" id="3.30.420.10">
    <property type="entry name" value="Ribonuclease H-like superfamily/Ribonuclease H"/>
    <property type="match status" value="1"/>
</dbReference>
<dbReference type="Pfam" id="PF09299">
    <property type="entry name" value="Mu-transpos_C"/>
    <property type="match status" value="1"/>
</dbReference>
<dbReference type="RefSeq" id="WP_149267330.1">
    <property type="nucleotide sequence ID" value="NZ_VFJB01000009.1"/>
</dbReference>
<organism evidence="3 4">
    <name type="scientific">Deferribacter autotrophicus</name>
    <dbReference type="NCBI Taxonomy" id="500465"/>
    <lineage>
        <taxon>Bacteria</taxon>
        <taxon>Pseudomonadati</taxon>
        <taxon>Deferribacterota</taxon>
        <taxon>Deferribacteres</taxon>
        <taxon>Deferribacterales</taxon>
        <taxon>Deferribacteraceae</taxon>
        <taxon>Deferribacter</taxon>
    </lineage>
</organism>
<dbReference type="PROSITE" id="PS50994">
    <property type="entry name" value="INTEGRASE"/>
    <property type="match status" value="1"/>
</dbReference>
<evidence type="ECO:0000259" key="2">
    <source>
        <dbReference type="PROSITE" id="PS51702"/>
    </source>
</evidence>
<dbReference type="InterPro" id="IPR036388">
    <property type="entry name" value="WH-like_DNA-bd_sf"/>
</dbReference>
<dbReference type="InterPro" id="IPR009061">
    <property type="entry name" value="DNA-bd_dom_put_sf"/>
</dbReference>
<protein>
    <recommendedName>
        <fullName evidence="5">DDE-type integrase/transposase/recombinase</fullName>
    </recommendedName>
</protein>
<dbReference type="InterPro" id="IPR003314">
    <property type="entry name" value="Mu-type_HTH"/>
</dbReference>
<evidence type="ECO:0000313" key="3">
    <source>
        <dbReference type="EMBL" id="KAA0257189.1"/>
    </source>
</evidence>
<sequence>MKLTAKEIAEILGVSRVAIIKRAKKENWLYVEEANPNGGKPIKYFIAESLPDEIRTKLVGNVTAQCNHNVTECNHNVTTQLSEDKEENKAEKINNVTLNVTCEIGSHLENTDNKSKIEKGSLVTPRLRNQNWGYKGTKEPKNCPTKELPKDEIWISISEASNLIGISERGVRKSCDKGKYKFIYTPSNKGRGGKTYKVALSSLPAEAQVKWVLDNNEKAKGLDAAITDKLSPMAILEIEKMKNVISVGSTKLNDKEKEELGLILKMIDEAKRAPIGISKRKHIENVARKYKKGRSTLERYIKIFNNSGIAGLKKLVSRKREKSLYAWDVEAIEFLKGVYLRGIRAGNKISKEKAYDAVVAEAKKRGWKVGSVSSAYQYLNDINHLLIKYAKGGRQALDNFFYIARDYSDLEPFQIVVGDQHQFDFWVRDIETDEIFRPMGYFFVDARTRLVYGFALSGRKYSSYTIGLALRMGLVTFGFFKSIYTDNGKPEISKYISSITKDITSFGAESKDFAELYKTNDGHWVIEDENGEIIAAATDVEDYRRKARAYNAKAKLIERFFRTFEDLLVYLGVPGRVVNKNDSSENRRESEKRLAEQIDKENVLTYEEFALRVFDAVKIYNNRKHESLKKSPLEQLAYCIKHEGFTVVLPESIEEIDKVFFVRAKRKVHRGRVQINNILYEANAELRDGDLTAGLWHLPDKTEVEIRYNPFDASIAYAILPDGSERELKPITYGSMIDKELTKSLIERKRSLMSAVTEKYKEYIKGVPEVLKYSKIKTVKKKSKKAQDSCENLTNEEILKRIKEHKEESNKVKPIKLMRSKIITSSVDKYEDILIRELMGEFLSSADLDFKRRYEAQLSDEEKKYWEAWRKIHGAKSSYGGV</sequence>
<comment type="caution">
    <text evidence="3">The sequence shown here is derived from an EMBL/GenBank/DDBJ whole genome shotgun (WGS) entry which is preliminary data.</text>
</comment>
<reference evidence="3 4" key="1">
    <citation type="submission" date="2019-06" db="EMBL/GenBank/DDBJ databases">
        <title>Genomic insights into carbon and energy metabolism of Deferribacter autotrophicus revealed new metabolic traits in the phylum Deferribacteres.</title>
        <authorList>
            <person name="Slobodkin A.I."/>
            <person name="Slobodkina G.B."/>
            <person name="Allioux M."/>
            <person name="Alain K."/>
            <person name="Jebbar M."/>
            <person name="Shadrin V."/>
            <person name="Kublanov I.V."/>
            <person name="Toshchakov S.V."/>
            <person name="Bonch-Osmolovskaya E.A."/>
        </authorList>
    </citation>
    <scope>NUCLEOTIDE SEQUENCE [LARGE SCALE GENOMIC DNA]</scope>
    <source>
        <strain evidence="3 4">SL50</strain>
    </source>
</reference>
<dbReference type="InterPro" id="IPR036397">
    <property type="entry name" value="RNaseH_sf"/>
</dbReference>
<dbReference type="InterPro" id="IPR001584">
    <property type="entry name" value="Integrase_cat-core"/>
</dbReference>
<dbReference type="Gene3D" id="1.10.10.60">
    <property type="entry name" value="Homeodomain-like"/>
    <property type="match status" value="1"/>
</dbReference>
<dbReference type="PROSITE" id="PS51702">
    <property type="entry name" value="HTH_MU"/>
    <property type="match status" value="1"/>
</dbReference>
<accession>A0A5A8F1P8</accession>
<dbReference type="SUPFAM" id="SSF46955">
    <property type="entry name" value="Putative DNA-binding domain"/>
    <property type="match status" value="1"/>
</dbReference>
<feature type="domain" description="HTH Mu-type" evidence="2">
    <location>
        <begin position="1"/>
        <end position="66"/>
    </location>
</feature>
<keyword evidence="4" id="KW-1185">Reference proteome</keyword>
<evidence type="ECO:0008006" key="5">
    <source>
        <dbReference type="Google" id="ProtNLM"/>
    </source>
</evidence>
<dbReference type="GO" id="GO:0003677">
    <property type="term" value="F:DNA binding"/>
    <property type="evidence" value="ECO:0007669"/>
    <property type="project" value="InterPro"/>
</dbReference>
<dbReference type="InterPro" id="IPR012337">
    <property type="entry name" value="RNaseH-like_sf"/>
</dbReference>
<feature type="domain" description="Integrase catalytic" evidence="1">
    <location>
        <begin position="408"/>
        <end position="640"/>
    </location>
</feature>
<dbReference type="Proteomes" id="UP000322876">
    <property type="component" value="Unassembled WGS sequence"/>
</dbReference>
<dbReference type="InterPro" id="IPR015378">
    <property type="entry name" value="Transposase-like_Mu_C"/>
</dbReference>